<dbReference type="InParanoid" id="A0A1X7TNN5"/>
<accession>A0A1X7TNN5</accession>
<organism evidence="1">
    <name type="scientific">Amphimedon queenslandica</name>
    <name type="common">Sponge</name>
    <dbReference type="NCBI Taxonomy" id="400682"/>
    <lineage>
        <taxon>Eukaryota</taxon>
        <taxon>Metazoa</taxon>
        <taxon>Porifera</taxon>
        <taxon>Demospongiae</taxon>
        <taxon>Heteroscleromorpha</taxon>
        <taxon>Haplosclerida</taxon>
        <taxon>Niphatidae</taxon>
        <taxon>Amphimedon</taxon>
    </lineage>
</organism>
<dbReference type="AlphaFoldDB" id="A0A1X7TNN5"/>
<sequence length="946" mass="107898">MGMTLTLQKMIDVLAVILNNINQSCEEFQEKQDLCSSICTSLLLYVKNGSLKSLHYLTQKKLLLDDLLKLVGSKCGAENVLITFFNGYPKADSSLLQGYLLPLIQVVSRPDSLVQESDEVNLLGTLAFNGKWMNWEVQEKTAEKVSEMFGSNISAQELIEFLKSNGRDIEKSLSSANSSFSTFIKVDENEKFQFDSPASVNSFDDVNQAIEKLNVNDFNTDYHAVHIQALIAIAFLIDFGVINNCNKVLHILIAVLNGKQPTHDRDRHHDPVALKMKALALMSLKSLLRWNVNTSIKKLCQDFNCLRKKCETASLNDNNDSSNGIELQEVIVECDGFPSSLKSELPPRLMSELVGKSELRKELTGVVQSRLRWYCSQNSIFDIDKVVCKQLCSSLIVLVNHDDAELRLRSIELLYSIYSLEETILTESAERAYFTYEESEVHSSMKQLATMTDEEQLFYQVLKREITSQNIGKLQSKLDELSVNCVLIEYDETEPNVVNQEAAYSCGLFDLLLDIVLEPKVSSDDKINEEILKSCFIVLQKIARKNERVQSKLFTSLYDFLEVDTAVSEMIYLLNEMFSNNCKQLYKKLSLADISHIFHIAVTSSNTEHYELTVTLRIIIENTSVATPIQEHIAQLIEDYKEHTLKQLLENSKLVAQLKDSASHNITPRLLLNVTDLMASCAIGECQHAESISSQIYKIDELLSIVTSEAITNNDWKLPFIRVLTWTYLFTERDSASDCLHLTSNRNFWILLEKIDKSIKDMQKQIKNTKKKQLLKVMKKSYWNTYLLTKSDDKTLADICEKLLFVIEGVIPLLSGFCREISVHAYKDQLTPGQINTLKDLGQALMKFMEKDYRTHSILEQLNCCHFVENFKQLGIELTKVSLHSDLIPHQNEVEVAINKKFQAFIVKYSKVYFFDQTSDDMQKSLSIPKEPSFEKLLELFTNTNP</sequence>
<evidence type="ECO:0000313" key="1">
    <source>
        <dbReference type="EnsemblMetazoa" id="Aqu2.1.16584_001"/>
    </source>
</evidence>
<protein>
    <submittedName>
        <fullName evidence="1">Uncharacterized protein</fullName>
    </submittedName>
</protein>
<reference evidence="1" key="1">
    <citation type="submission" date="2017-05" db="UniProtKB">
        <authorList>
            <consortium name="EnsemblMetazoa"/>
        </authorList>
    </citation>
    <scope>IDENTIFICATION</scope>
</reference>
<dbReference type="OrthoDB" id="313186at2759"/>
<proteinExistence type="predicted"/>
<dbReference type="EnsemblMetazoa" id="Aqu2.1.16584_001">
    <property type="protein sequence ID" value="Aqu2.1.16584_001"/>
    <property type="gene ID" value="Aqu2.1.16584"/>
</dbReference>
<name>A0A1X7TNN5_AMPQE</name>